<gene>
    <name evidence="2" type="ORF">B5807_01677</name>
</gene>
<sequence>MPAFRPYVPSTALIRALARPQSLRCPLSRPLPTQFVRGKKSKAARARDAERAELAHKARKERYEATIAKQQQAEAEKQGLEQKHKKPNSAPPQNQFERDIEKLMADMQDPAQADKWDRPVIIKDGEKSPINVYDVDPVTGQKRLVPLGDEAQQRWGHETRAMMKASEENPEYDDKELNQRLMELLIRDPAFASLTEDLKEIKEAFVSKEEQQRHNEEAAAEEESEIAEVNEAMKSTIKESIEELINDPDVGEEKADLQAVLDKLPTIEDFEDPEFQILMDTATEKVNRNPKLHAKLVASSENESPEEKAEREEFEKYVEEMAAEEEGKGKEDYDEEMSEKEINDLMLEMRGMLKGISKGGGLDKDLEMMLSADSGGDELAEDDDRAARVEELERLAERLGVVEPKAEEEEADEHLPPALAAQVDKLMADPRIMEKLEYIEKLIDEATPEKDPNDLTQIDAELAPDPYEMEDARTATLEQRMVSARADPEHSAALRRLRVKLQPPFNISPALKSFNQAIEFAYIGANDDVRRVLWRSYQKARTLPTFLQSLSDDAWDILYYSQAVTWAGNQNRTDHLKQMLQDLATVGRNGPPTHPSELGQHQEAARLEAAQREKRKAEGADT</sequence>
<feature type="compositionally biased region" description="Basic and acidic residues" evidence="1">
    <location>
        <begin position="207"/>
        <end position="217"/>
    </location>
</feature>
<feature type="region of interest" description="Disordered" evidence="1">
    <location>
        <begin position="207"/>
        <end position="226"/>
    </location>
</feature>
<keyword evidence="3" id="KW-1185">Reference proteome</keyword>
<dbReference type="AlphaFoldDB" id="A0A1Y2MF17"/>
<feature type="region of interest" description="Disordered" evidence="1">
    <location>
        <begin position="66"/>
        <end position="94"/>
    </location>
</feature>
<evidence type="ECO:0000313" key="3">
    <source>
        <dbReference type="Proteomes" id="UP000193240"/>
    </source>
</evidence>
<reference evidence="2 3" key="1">
    <citation type="journal article" date="2017" name="Genome Announc.">
        <title>Genome sequence of the saprophytic ascomycete Epicoccum nigrum ICMP 19927 strain isolated from New Zealand.</title>
        <authorList>
            <person name="Fokin M."/>
            <person name="Fleetwood D."/>
            <person name="Weir B.S."/>
            <person name="Villas-Boas S.G."/>
        </authorList>
    </citation>
    <scope>NUCLEOTIDE SEQUENCE [LARGE SCALE GENOMIC DNA]</scope>
    <source>
        <strain evidence="2 3">ICMP 19927</strain>
    </source>
</reference>
<evidence type="ECO:0000256" key="1">
    <source>
        <dbReference type="SAM" id="MobiDB-lite"/>
    </source>
</evidence>
<feature type="compositionally biased region" description="Basic and acidic residues" evidence="1">
    <location>
        <begin position="603"/>
        <end position="622"/>
    </location>
</feature>
<dbReference type="Proteomes" id="UP000193240">
    <property type="component" value="Unassembled WGS sequence"/>
</dbReference>
<feature type="region of interest" description="Disordered" evidence="1">
    <location>
        <begin position="587"/>
        <end position="622"/>
    </location>
</feature>
<evidence type="ECO:0000313" key="2">
    <source>
        <dbReference type="EMBL" id="OSS54531.1"/>
    </source>
</evidence>
<protein>
    <submittedName>
        <fullName evidence="2">Uncharacterized protein</fullName>
    </submittedName>
</protein>
<dbReference type="EMBL" id="KZ107838">
    <property type="protein sequence ID" value="OSS54531.1"/>
    <property type="molecule type" value="Genomic_DNA"/>
</dbReference>
<accession>A0A1Y2MF17</accession>
<dbReference type="InParanoid" id="A0A1Y2MF17"/>
<proteinExistence type="predicted"/>
<name>A0A1Y2MF17_EPING</name>
<organism evidence="2 3">
    <name type="scientific">Epicoccum nigrum</name>
    <name type="common">Soil fungus</name>
    <name type="synonym">Epicoccum purpurascens</name>
    <dbReference type="NCBI Taxonomy" id="105696"/>
    <lineage>
        <taxon>Eukaryota</taxon>
        <taxon>Fungi</taxon>
        <taxon>Dikarya</taxon>
        <taxon>Ascomycota</taxon>
        <taxon>Pezizomycotina</taxon>
        <taxon>Dothideomycetes</taxon>
        <taxon>Pleosporomycetidae</taxon>
        <taxon>Pleosporales</taxon>
        <taxon>Pleosporineae</taxon>
        <taxon>Didymellaceae</taxon>
        <taxon>Epicoccum</taxon>
    </lineage>
</organism>
<dbReference type="OMA" id="WRSYQKA"/>